<evidence type="ECO:0000256" key="6">
    <source>
        <dbReference type="ARBA" id="ARBA00023288"/>
    </source>
</evidence>
<evidence type="ECO:0000256" key="5">
    <source>
        <dbReference type="ARBA" id="ARBA00023139"/>
    </source>
</evidence>
<dbReference type="Gene3D" id="3.40.190.10">
    <property type="entry name" value="Periplasmic binding protein-like II"/>
    <property type="match status" value="2"/>
</dbReference>
<keyword evidence="6" id="KW-0449">Lipoprotein</keyword>
<dbReference type="PROSITE" id="PS51257">
    <property type="entry name" value="PROKAR_LIPOPROTEIN"/>
    <property type="match status" value="1"/>
</dbReference>
<feature type="signal peptide" evidence="7">
    <location>
        <begin position="1"/>
        <end position="20"/>
    </location>
</feature>
<accession>A0A1T4P0T5</accession>
<comment type="similarity">
    <text evidence="2">Belongs to the NlpA lipoprotein family.</text>
</comment>
<proteinExistence type="inferred from homology"/>
<protein>
    <submittedName>
        <fullName evidence="8">D-methionine transport system substrate-binding protein</fullName>
    </submittedName>
</protein>
<comment type="subcellular location">
    <subcellularLocation>
        <location evidence="1">Membrane</location>
        <topology evidence="1">Lipid-anchor</topology>
    </subcellularLocation>
</comment>
<evidence type="ECO:0000256" key="2">
    <source>
        <dbReference type="ARBA" id="ARBA00008973"/>
    </source>
</evidence>
<dbReference type="Proteomes" id="UP000190328">
    <property type="component" value="Unassembled WGS sequence"/>
</dbReference>
<dbReference type="PANTHER" id="PTHR30429:SF1">
    <property type="entry name" value="D-METHIONINE-BINDING LIPOPROTEIN METQ-RELATED"/>
    <property type="match status" value="1"/>
</dbReference>
<evidence type="ECO:0000313" key="9">
    <source>
        <dbReference type="Proteomes" id="UP000190328"/>
    </source>
</evidence>
<dbReference type="RefSeq" id="WP_078807539.1">
    <property type="nucleotide sequence ID" value="NZ_FUXI01000017.1"/>
</dbReference>
<evidence type="ECO:0000256" key="1">
    <source>
        <dbReference type="ARBA" id="ARBA00004635"/>
    </source>
</evidence>
<keyword evidence="4" id="KW-0472">Membrane</keyword>
<evidence type="ECO:0000313" key="8">
    <source>
        <dbReference type="EMBL" id="SJZ84992.1"/>
    </source>
</evidence>
<feature type="chain" id="PRO_5038818244" evidence="7">
    <location>
        <begin position="21"/>
        <end position="287"/>
    </location>
</feature>
<dbReference type="EMBL" id="FUXI01000017">
    <property type="protein sequence ID" value="SJZ84992.1"/>
    <property type="molecule type" value="Genomic_DNA"/>
</dbReference>
<dbReference type="STRING" id="263852.SAMN02745116_01610"/>
<dbReference type="OrthoDB" id="9812878at2"/>
<gene>
    <name evidence="8" type="ORF">SAMN02745116_01610</name>
</gene>
<dbReference type="PANTHER" id="PTHR30429">
    <property type="entry name" value="D-METHIONINE-BINDING LIPOPROTEIN METQ"/>
    <property type="match status" value="1"/>
</dbReference>
<keyword evidence="5" id="KW-0564">Palmitate</keyword>
<organism evidence="8 9">
    <name type="scientific">Pilibacter termitis</name>
    <dbReference type="NCBI Taxonomy" id="263852"/>
    <lineage>
        <taxon>Bacteria</taxon>
        <taxon>Bacillati</taxon>
        <taxon>Bacillota</taxon>
        <taxon>Bacilli</taxon>
        <taxon>Lactobacillales</taxon>
        <taxon>Enterococcaceae</taxon>
        <taxon>Pilibacter</taxon>
    </lineage>
</organism>
<dbReference type="InterPro" id="IPR004872">
    <property type="entry name" value="Lipoprotein_NlpA"/>
</dbReference>
<dbReference type="AlphaFoldDB" id="A0A1T4P0T5"/>
<reference evidence="8 9" key="1">
    <citation type="submission" date="2017-02" db="EMBL/GenBank/DDBJ databases">
        <authorList>
            <person name="Peterson S.W."/>
        </authorList>
    </citation>
    <scope>NUCLEOTIDE SEQUENCE [LARGE SCALE GENOMIC DNA]</scope>
    <source>
        <strain evidence="8 9">ATCC BAA-1030</strain>
    </source>
</reference>
<evidence type="ECO:0000256" key="3">
    <source>
        <dbReference type="ARBA" id="ARBA00022729"/>
    </source>
</evidence>
<dbReference type="GO" id="GO:0016020">
    <property type="term" value="C:membrane"/>
    <property type="evidence" value="ECO:0007669"/>
    <property type="project" value="UniProtKB-SubCell"/>
</dbReference>
<dbReference type="SUPFAM" id="SSF53850">
    <property type="entry name" value="Periplasmic binding protein-like II"/>
    <property type="match status" value="1"/>
</dbReference>
<evidence type="ECO:0000256" key="7">
    <source>
        <dbReference type="SAM" id="SignalP"/>
    </source>
</evidence>
<keyword evidence="3 7" id="KW-0732">Signal</keyword>
<keyword evidence="9" id="KW-1185">Reference proteome</keyword>
<evidence type="ECO:0000256" key="4">
    <source>
        <dbReference type="ARBA" id="ARBA00023136"/>
    </source>
</evidence>
<dbReference type="Pfam" id="PF03180">
    <property type="entry name" value="Lipoprotein_9"/>
    <property type="match status" value="1"/>
</dbReference>
<name>A0A1T4P0T5_9ENTE</name>
<sequence>MKKKLFSFIVLAAAAVFVLAGCGGSKSSDSKERKYVVGVTTEQQKEIWKYVGKQVAKDGIKIDVKIFSGYTEENPALADGSLDLNSFQHVAFLNNFNKENGEDLVPIAFTLISPFGLYSGIEKGSTGDYKNAEKKIKSYKDLKDGDTVAIQNDVTNGGRALQLLDAIGVITLKKDAPESPTVKDIEKYNTKIEIKEIQADQIASVLPDVTAATINTNFVNDQLNTTPREAALYIDTDHLEKVNDIYKNVIAARKEDENKKDFKTIVKAYQTPEVAKLIEKTNDMPAW</sequence>